<proteinExistence type="predicted"/>
<dbReference type="SUPFAM" id="SSF52172">
    <property type="entry name" value="CheY-like"/>
    <property type="match status" value="1"/>
</dbReference>
<reference evidence="15" key="1">
    <citation type="journal article" date="2014" name="Int. J. Syst. Evol. Microbiol.">
        <title>Complete genome sequence of Corynebacterium casei LMG S-19264T (=DSM 44701T), isolated from a smear-ripened cheese.</title>
        <authorList>
            <consortium name="US DOE Joint Genome Institute (JGI-PGF)"/>
            <person name="Walter F."/>
            <person name="Albersmeier A."/>
            <person name="Kalinowski J."/>
            <person name="Ruckert C."/>
        </authorList>
    </citation>
    <scope>NUCLEOTIDE SEQUENCE</scope>
    <source>
        <strain evidence="15">KCTC 12710</strain>
    </source>
</reference>
<evidence type="ECO:0000313" key="15">
    <source>
        <dbReference type="EMBL" id="GGZ92837.1"/>
    </source>
</evidence>
<evidence type="ECO:0000313" key="16">
    <source>
        <dbReference type="Proteomes" id="UP000636004"/>
    </source>
</evidence>
<keyword evidence="9" id="KW-0805">Transcription regulation</keyword>
<dbReference type="PROSITE" id="PS50109">
    <property type="entry name" value="HIS_KIN"/>
    <property type="match status" value="1"/>
</dbReference>
<evidence type="ECO:0000259" key="12">
    <source>
        <dbReference type="PROSITE" id="PS01124"/>
    </source>
</evidence>
<feature type="domain" description="Histidine kinase" evidence="13">
    <location>
        <begin position="860"/>
        <end position="1095"/>
    </location>
</feature>
<dbReference type="InterPro" id="IPR003594">
    <property type="entry name" value="HATPase_dom"/>
</dbReference>
<evidence type="ECO:0000256" key="1">
    <source>
        <dbReference type="ARBA" id="ARBA00000085"/>
    </source>
</evidence>
<feature type="domain" description="Response regulatory" evidence="14">
    <location>
        <begin position="1146"/>
        <end position="1261"/>
    </location>
</feature>
<evidence type="ECO:0000256" key="9">
    <source>
        <dbReference type="ARBA" id="ARBA00023015"/>
    </source>
</evidence>
<dbReference type="PRINTS" id="PR00344">
    <property type="entry name" value="BCTRLSENSOR"/>
</dbReference>
<dbReference type="InterPro" id="IPR011006">
    <property type="entry name" value="CheY-like_superfamily"/>
</dbReference>
<evidence type="ECO:0000256" key="10">
    <source>
        <dbReference type="ARBA" id="ARBA00023163"/>
    </source>
</evidence>
<evidence type="ECO:0000256" key="6">
    <source>
        <dbReference type="ARBA" id="ARBA00022777"/>
    </source>
</evidence>
<dbReference type="Pfam" id="PF07494">
    <property type="entry name" value="Reg_prop"/>
    <property type="match status" value="8"/>
</dbReference>
<dbReference type="Gene3D" id="2.60.40.10">
    <property type="entry name" value="Immunoglobulins"/>
    <property type="match status" value="1"/>
</dbReference>
<dbReference type="InterPro" id="IPR001789">
    <property type="entry name" value="Sig_transdc_resp-reg_receiver"/>
</dbReference>
<dbReference type="Pfam" id="PF00072">
    <property type="entry name" value="Response_reg"/>
    <property type="match status" value="1"/>
</dbReference>
<dbReference type="InterPro" id="IPR003661">
    <property type="entry name" value="HisK_dim/P_dom"/>
</dbReference>
<dbReference type="SUPFAM" id="SSF55874">
    <property type="entry name" value="ATPase domain of HSP90 chaperone/DNA topoisomerase II/histidine kinase"/>
    <property type="match status" value="1"/>
</dbReference>
<dbReference type="FunFam" id="1.10.287.130:FF:000045">
    <property type="entry name" value="Two-component system sensor histidine kinase/response regulator"/>
    <property type="match status" value="1"/>
</dbReference>
<evidence type="ECO:0000259" key="14">
    <source>
        <dbReference type="PROSITE" id="PS50110"/>
    </source>
</evidence>
<keyword evidence="10" id="KW-0804">Transcription</keyword>
<dbReference type="GO" id="GO:0005524">
    <property type="term" value="F:ATP binding"/>
    <property type="evidence" value="ECO:0007669"/>
    <property type="project" value="UniProtKB-KW"/>
</dbReference>
<dbReference type="InterPro" id="IPR005467">
    <property type="entry name" value="His_kinase_dom"/>
</dbReference>
<dbReference type="Proteomes" id="UP000636004">
    <property type="component" value="Unassembled WGS sequence"/>
</dbReference>
<comment type="catalytic activity">
    <reaction evidence="1">
        <text>ATP + protein L-histidine = ADP + protein N-phospho-L-histidine.</text>
        <dbReference type="EC" id="2.7.13.3"/>
    </reaction>
</comment>
<keyword evidence="4" id="KW-0808">Transferase</keyword>
<protein>
    <recommendedName>
        <fullName evidence="2">histidine kinase</fullName>
        <ecNumber evidence="2">2.7.13.3</ecNumber>
    </recommendedName>
</protein>
<dbReference type="CDD" id="cd00082">
    <property type="entry name" value="HisKA"/>
    <property type="match status" value="1"/>
</dbReference>
<organism evidence="15 16">
    <name type="scientific">Algibacter mikhailovii</name>
    <dbReference type="NCBI Taxonomy" id="425498"/>
    <lineage>
        <taxon>Bacteria</taxon>
        <taxon>Pseudomonadati</taxon>
        <taxon>Bacteroidota</taxon>
        <taxon>Flavobacteriia</taxon>
        <taxon>Flavobacteriales</taxon>
        <taxon>Flavobacteriaceae</taxon>
        <taxon>Algibacter</taxon>
    </lineage>
</organism>
<dbReference type="Pfam" id="PF02518">
    <property type="entry name" value="HATPase_c"/>
    <property type="match status" value="1"/>
</dbReference>
<dbReference type="SUPFAM" id="SSF47384">
    <property type="entry name" value="Homodimeric domain of signal transducing histidine kinase"/>
    <property type="match status" value="1"/>
</dbReference>
<dbReference type="FunFam" id="3.30.565.10:FF:000037">
    <property type="entry name" value="Hybrid sensor histidine kinase/response regulator"/>
    <property type="match status" value="1"/>
</dbReference>
<dbReference type="PROSITE" id="PS50110">
    <property type="entry name" value="RESPONSE_REGULATORY"/>
    <property type="match status" value="1"/>
</dbReference>
<dbReference type="InterPro" id="IPR004358">
    <property type="entry name" value="Sig_transdc_His_kin-like_C"/>
</dbReference>
<dbReference type="Gene3D" id="1.10.10.60">
    <property type="entry name" value="Homeodomain-like"/>
    <property type="match status" value="1"/>
</dbReference>
<dbReference type="GO" id="GO:0003700">
    <property type="term" value="F:DNA-binding transcription factor activity"/>
    <property type="evidence" value="ECO:0007669"/>
    <property type="project" value="InterPro"/>
</dbReference>
<dbReference type="SUPFAM" id="SSF63829">
    <property type="entry name" value="Calcium-dependent phosphotriesterase"/>
    <property type="match status" value="3"/>
</dbReference>
<dbReference type="SMART" id="SM00388">
    <property type="entry name" value="HisKA"/>
    <property type="match status" value="1"/>
</dbReference>
<sequence length="1403" mass="160136">MSFFVGHAQNSVKFDHLNTENGLSQSDVNTIFQDDEGFMWFGTHDGLNRYDGYDFKVFKPNSKNTNSISSNLIFDIVDDKTGNLWIGTTGNGLNYFDKDLEVFKTFKHDQENKKSIVSDHIKSLFRDSSNRLWINTIKGIDILDLNKPFDSLSFKHLDFNKNSIIETNNRDIIAFIYEDSAKHIWVGSSFGLFQLSRDKIGDIYFKSINSLINLPMASVRSIAEDRFNSLIIATSNGLFRYMPEREVNKTQRIQEGSFTTVLVDKNHIWAGTDEGLFEFSNTSKTNPIELLSLYKYDPKNPNTSLSKNLVKSLYMDNIGNVWIGTNGGGVNKFDPQRKQFNHIKNGFDSMSLSHDKVRSIFQDSKKNLWIGTEGGGLNLQTKNTRVKNSNKFKVFNNINKVFAIEEIELKDSKKLFFGGEGTPGLYQLDLTSKKEITNKDIKPIKGISNRVFSILQDADKNIWIGSYNEGLQRLRVKSDLTIIQKETFTHDPNTPFSIPNNIIRDIFQDSRGDIWFATGQGLARLTASELNSKQPEFDIFKNNPEDLSSISHNYILTIYESKVGDIWVGTLGGGLNKVIKGDSNAISFKVYSEEDGLPNDVIKGILEGDDGQLWLSTNKGLSKFNPIDATFQNYDVNDGLQSNEFSELAAFKMSNGELLFGGVNGLTSFKPSAIINNKVNAETVFTNFSLFNKPVKIGEQINGRVILPESINSMDEIELKYDENSISFEFAALHFAASKKNKYAYKLEGFNKEWLYTSADNRIANYTNLAPGMYTLRVKASNNDNIWDETPIAIKIHITPPFWRTKVAYFLYILLFISLLLAFRRYTIMRSTTKYEIELAHIEKVKNEELHRLKLEFYTNISHEFRTPLTLIKGPIDYLIQKGKEISPKELIDQHNMISKNTTYLLRLVNQLLDFRKMDHGKMKLNLSKSDIVEFLKEVGEPFQFLSHKKHIKFEIKSSKSTISTWFDPDAIEKIVNNLLSNAFKFTPEEGTITLSIFDENDFTPPDNIDVNINPSEYIVIEVKDSGPGIPAHRIKHIFERYYSDLNISSKTKNKGSGIGLSYTNNLVKLHQGIIKVKSDAEHGTAFYVWLPKKRNTYSSTNDINFHEVFEAKDFINQKDAESHAISVIDDIADQNITRSRSKLPVLLLVEDNPDIRSFIKKGLGESYYIYEASNGKKGLEQAIKFMPNIVITDLVMPEMDGIEFCNKLKTAQETSHIPVVILTAKLSQEKEIEGLKIGADAYLRKPFNLELLELKLSNILKHREQLRKRFIREVALQPNEVTVTSSDELFLQKAIKSVESNMTNSEYSVEMFVQDMLMSRSNVYLKIKELTGLSTSEFIRTIRLKRALQLFETTDLSVKEVMYRTGFNTASYFSKCFKKQFGIIPSKYIKNESSEDIITNRT</sequence>
<comment type="caution">
    <text evidence="15">The sequence shown here is derived from an EMBL/GenBank/DDBJ whole genome shotgun (WGS) entry which is preliminary data.</text>
</comment>
<name>A0A918REZ6_9FLAO</name>
<dbReference type="CDD" id="cd00075">
    <property type="entry name" value="HATPase"/>
    <property type="match status" value="1"/>
</dbReference>
<evidence type="ECO:0000256" key="8">
    <source>
        <dbReference type="ARBA" id="ARBA00023012"/>
    </source>
</evidence>
<dbReference type="CDD" id="cd17574">
    <property type="entry name" value="REC_OmpR"/>
    <property type="match status" value="1"/>
</dbReference>
<keyword evidence="7" id="KW-0067">ATP-binding</keyword>
<dbReference type="InterPro" id="IPR009057">
    <property type="entry name" value="Homeodomain-like_sf"/>
</dbReference>
<dbReference type="EC" id="2.7.13.3" evidence="2"/>
<feature type="domain" description="HTH araC/xylS-type" evidence="12">
    <location>
        <begin position="1293"/>
        <end position="1392"/>
    </location>
</feature>
<dbReference type="InterPro" id="IPR036890">
    <property type="entry name" value="HATPase_C_sf"/>
</dbReference>
<evidence type="ECO:0000256" key="4">
    <source>
        <dbReference type="ARBA" id="ARBA00022679"/>
    </source>
</evidence>
<dbReference type="Gene3D" id="1.10.287.130">
    <property type="match status" value="1"/>
</dbReference>
<dbReference type="GO" id="GO:0043565">
    <property type="term" value="F:sequence-specific DNA binding"/>
    <property type="evidence" value="ECO:0007669"/>
    <property type="project" value="InterPro"/>
</dbReference>
<keyword evidence="8" id="KW-0902">Two-component regulatory system</keyword>
<dbReference type="PANTHER" id="PTHR43547">
    <property type="entry name" value="TWO-COMPONENT HISTIDINE KINASE"/>
    <property type="match status" value="1"/>
</dbReference>
<keyword evidence="6 15" id="KW-0418">Kinase</keyword>
<dbReference type="InterPro" id="IPR013783">
    <property type="entry name" value="Ig-like_fold"/>
</dbReference>
<evidence type="ECO:0000256" key="7">
    <source>
        <dbReference type="ARBA" id="ARBA00022840"/>
    </source>
</evidence>
<evidence type="ECO:0000256" key="3">
    <source>
        <dbReference type="ARBA" id="ARBA00022553"/>
    </source>
</evidence>
<evidence type="ECO:0000256" key="2">
    <source>
        <dbReference type="ARBA" id="ARBA00012438"/>
    </source>
</evidence>
<dbReference type="PROSITE" id="PS01124">
    <property type="entry name" value="HTH_ARAC_FAMILY_2"/>
    <property type="match status" value="1"/>
</dbReference>
<dbReference type="SMART" id="SM00342">
    <property type="entry name" value="HTH_ARAC"/>
    <property type="match status" value="1"/>
</dbReference>
<dbReference type="SMART" id="SM00387">
    <property type="entry name" value="HATPase_c"/>
    <property type="match status" value="1"/>
</dbReference>
<dbReference type="InterPro" id="IPR015943">
    <property type="entry name" value="WD40/YVTN_repeat-like_dom_sf"/>
</dbReference>
<dbReference type="SMART" id="SM00448">
    <property type="entry name" value="REC"/>
    <property type="match status" value="1"/>
</dbReference>
<keyword evidence="5" id="KW-0547">Nucleotide-binding</keyword>
<evidence type="ECO:0000259" key="13">
    <source>
        <dbReference type="PROSITE" id="PS50109"/>
    </source>
</evidence>
<dbReference type="Gene3D" id="3.40.50.2300">
    <property type="match status" value="1"/>
</dbReference>
<accession>A0A918REZ6</accession>
<dbReference type="Gene3D" id="2.130.10.10">
    <property type="entry name" value="YVTN repeat-like/Quinoprotein amine dehydrogenase"/>
    <property type="match status" value="3"/>
</dbReference>
<dbReference type="GO" id="GO:0000155">
    <property type="term" value="F:phosphorelay sensor kinase activity"/>
    <property type="evidence" value="ECO:0007669"/>
    <property type="project" value="InterPro"/>
</dbReference>
<dbReference type="InterPro" id="IPR018060">
    <property type="entry name" value="HTH_AraC"/>
</dbReference>
<evidence type="ECO:0000256" key="11">
    <source>
        <dbReference type="PROSITE-ProRule" id="PRU00169"/>
    </source>
</evidence>
<dbReference type="InterPro" id="IPR011123">
    <property type="entry name" value="Y_Y_Y"/>
</dbReference>
<dbReference type="PANTHER" id="PTHR43547:SF2">
    <property type="entry name" value="HYBRID SIGNAL TRANSDUCTION HISTIDINE KINASE C"/>
    <property type="match status" value="1"/>
</dbReference>
<dbReference type="InterPro" id="IPR011110">
    <property type="entry name" value="Reg_prop"/>
</dbReference>
<feature type="modified residue" description="4-aspartylphosphate" evidence="11">
    <location>
        <position position="1194"/>
    </location>
</feature>
<reference evidence="15" key="2">
    <citation type="submission" date="2020-09" db="EMBL/GenBank/DDBJ databases">
        <authorList>
            <person name="Sun Q."/>
            <person name="Kim S."/>
        </authorList>
    </citation>
    <scope>NUCLEOTIDE SEQUENCE</scope>
    <source>
        <strain evidence="15">KCTC 12710</strain>
    </source>
</reference>
<dbReference type="Pfam" id="PF00512">
    <property type="entry name" value="HisKA"/>
    <property type="match status" value="1"/>
</dbReference>
<dbReference type="EMBL" id="BMWZ01000010">
    <property type="protein sequence ID" value="GGZ92837.1"/>
    <property type="molecule type" value="Genomic_DNA"/>
</dbReference>
<gene>
    <name evidence="15" type="ORF">GCM10007028_34090</name>
</gene>
<dbReference type="Pfam" id="PF07495">
    <property type="entry name" value="Y_Y_Y"/>
    <property type="match status" value="1"/>
</dbReference>
<dbReference type="InterPro" id="IPR036097">
    <property type="entry name" value="HisK_dim/P_sf"/>
</dbReference>
<keyword evidence="16" id="KW-1185">Reference proteome</keyword>
<dbReference type="Pfam" id="PF12833">
    <property type="entry name" value="HTH_18"/>
    <property type="match status" value="1"/>
</dbReference>
<dbReference type="SUPFAM" id="SSF46689">
    <property type="entry name" value="Homeodomain-like"/>
    <property type="match status" value="1"/>
</dbReference>
<evidence type="ECO:0000256" key="5">
    <source>
        <dbReference type="ARBA" id="ARBA00022741"/>
    </source>
</evidence>
<keyword evidence="3 11" id="KW-0597">Phosphoprotein</keyword>
<dbReference type="FunFam" id="2.60.40.10:FF:000791">
    <property type="entry name" value="Two-component system sensor histidine kinase/response regulator"/>
    <property type="match status" value="1"/>
</dbReference>
<dbReference type="Gene3D" id="3.30.565.10">
    <property type="entry name" value="Histidine kinase-like ATPase, C-terminal domain"/>
    <property type="match status" value="1"/>
</dbReference>